<proteinExistence type="predicted"/>
<dbReference type="EMBL" id="FOET01000022">
    <property type="protein sequence ID" value="SEQ96453.1"/>
    <property type="molecule type" value="Genomic_DNA"/>
</dbReference>
<protein>
    <submittedName>
        <fullName evidence="1">Uncharacterized protein</fullName>
    </submittedName>
</protein>
<reference evidence="1 2" key="1">
    <citation type="submission" date="2016-10" db="EMBL/GenBank/DDBJ databases">
        <authorList>
            <person name="de Groot N.N."/>
        </authorList>
    </citation>
    <scope>NUCLEOTIDE SEQUENCE [LARGE SCALE GENOMIC DNA]</scope>
    <source>
        <strain evidence="1 2">CGMCC 4.3519</strain>
    </source>
</reference>
<sequence>MIVRLAGGPLGGRELSIPGPWAGGWLTAGDADWGLYVPVHHDPVTGVVLAEVRVTAPRRQ</sequence>
<gene>
    <name evidence="1" type="ORF">SAMN05216481_12234</name>
</gene>
<evidence type="ECO:0000313" key="2">
    <source>
        <dbReference type="Proteomes" id="UP000199055"/>
    </source>
</evidence>
<accession>A0A1H9KC38</accession>
<dbReference type="Proteomes" id="UP000199055">
    <property type="component" value="Unassembled WGS sequence"/>
</dbReference>
<dbReference type="AlphaFoldDB" id="A0A1H9KC38"/>
<keyword evidence="2" id="KW-1185">Reference proteome</keyword>
<name>A0A1H9KC38_9ACTN</name>
<organism evidence="1 2">
    <name type="scientific">Streptomyces radiopugnans</name>
    <dbReference type="NCBI Taxonomy" id="403935"/>
    <lineage>
        <taxon>Bacteria</taxon>
        <taxon>Bacillati</taxon>
        <taxon>Actinomycetota</taxon>
        <taxon>Actinomycetes</taxon>
        <taxon>Kitasatosporales</taxon>
        <taxon>Streptomycetaceae</taxon>
        <taxon>Streptomyces</taxon>
    </lineage>
</organism>
<dbReference type="RefSeq" id="WP_093663229.1">
    <property type="nucleotide sequence ID" value="NZ_FOET01000022.1"/>
</dbReference>
<evidence type="ECO:0000313" key="1">
    <source>
        <dbReference type="EMBL" id="SEQ96453.1"/>
    </source>
</evidence>